<dbReference type="GeneID" id="87917942"/>
<proteinExistence type="predicted"/>
<dbReference type="AlphaFoldDB" id="A0AAE1M0X3"/>
<evidence type="ECO:0000313" key="2">
    <source>
        <dbReference type="EMBL" id="KAK4077382.1"/>
    </source>
</evidence>
<feature type="compositionally biased region" description="Basic residues" evidence="1">
    <location>
        <begin position="58"/>
        <end position="72"/>
    </location>
</feature>
<dbReference type="RefSeq" id="XP_062757217.1">
    <property type="nucleotide sequence ID" value="XM_062898037.1"/>
</dbReference>
<organism evidence="2 3">
    <name type="scientific">Trichoderma aggressivum f. europaeum</name>
    <dbReference type="NCBI Taxonomy" id="173218"/>
    <lineage>
        <taxon>Eukaryota</taxon>
        <taxon>Fungi</taxon>
        <taxon>Dikarya</taxon>
        <taxon>Ascomycota</taxon>
        <taxon>Pezizomycotina</taxon>
        <taxon>Sordariomycetes</taxon>
        <taxon>Hypocreomycetidae</taxon>
        <taxon>Hypocreales</taxon>
        <taxon>Hypocreaceae</taxon>
        <taxon>Trichoderma</taxon>
    </lineage>
</organism>
<feature type="region of interest" description="Disordered" evidence="1">
    <location>
        <begin position="38"/>
        <end position="80"/>
    </location>
</feature>
<protein>
    <submittedName>
        <fullName evidence="2">Uncharacterized protein</fullName>
    </submittedName>
</protein>
<evidence type="ECO:0000256" key="1">
    <source>
        <dbReference type="SAM" id="MobiDB-lite"/>
    </source>
</evidence>
<name>A0AAE1M0X3_9HYPO</name>
<comment type="caution">
    <text evidence="2">The sequence shown here is derived from an EMBL/GenBank/DDBJ whole genome shotgun (WGS) entry which is preliminary data.</text>
</comment>
<gene>
    <name evidence="2" type="ORF">Triagg1_3714</name>
</gene>
<dbReference type="EMBL" id="JAWRVG010000011">
    <property type="protein sequence ID" value="KAK4077382.1"/>
    <property type="molecule type" value="Genomic_DNA"/>
</dbReference>
<dbReference type="Proteomes" id="UP001273209">
    <property type="component" value="Unassembled WGS sequence"/>
</dbReference>
<feature type="compositionally biased region" description="Polar residues" evidence="1">
    <location>
        <begin position="118"/>
        <end position="128"/>
    </location>
</feature>
<keyword evidence="3" id="KW-1185">Reference proteome</keyword>
<evidence type="ECO:0000313" key="3">
    <source>
        <dbReference type="Proteomes" id="UP001273209"/>
    </source>
</evidence>
<accession>A0AAE1M0X3</accession>
<feature type="region of interest" description="Disordered" evidence="1">
    <location>
        <begin position="103"/>
        <end position="139"/>
    </location>
</feature>
<reference evidence="2" key="1">
    <citation type="submission" date="2023-11" db="EMBL/GenBank/DDBJ databases">
        <title>The genome sequences of three competitors of mushroom-forming fungi.</title>
        <authorList>
            <person name="Beijen E."/>
            <person name="Ohm R.A."/>
        </authorList>
    </citation>
    <scope>NUCLEOTIDE SEQUENCE</scope>
    <source>
        <strain evidence="2">CBS 100526</strain>
    </source>
</reference>
<sequence>MTRLAPSHHPETILACNIFAFSTLQFCNSLHPSRPSVLRESARHLPSDMLLGSNRHPPANRHHRQGKARQGKARPASTNISFNIHGDNLVPCIVPSHALAKTKKKTTQQDFSVHRVASAQSSAWTSPDTPEADDPHHLG</sequence>